<feature type="domain" description="Resolvase/invertase-type recombinase catalytic" evidence="6">
    <location>
        <begin position="2"/>
        <end position="154"/>
    </location>
</feature>
<dbReference type="EMBL" id="QNTV01000032">
    <property type="protein sequence ID" value="RBA51208.1"/>
    <property type="molecule type" value="Genomic_DNA"/>
</dbReference>
<keyword evidence="10" id="KW-1185">Reference proteome</keyword>
<dbReference type="GO" id="GO:0003677">
    <property type="term" value="F:DNA binding"/>
    <property type="evidence" value="ECO:0007669"/>
    <property type="project" value="UniProtKB-KW"/>
</dbReference>
<dbReference type="InterPro" id="IPR006118">
    <property type="entry name" value="Recombinase_CS"/>
</dbReference>
<evidence type="ECO:0000313" key="8">
    <source>
        <dbReference type="EMBL" id="RBA51208.1"/>
    </source>
</evidence>
<dbReference type="PROSITE" id="PS51736">
    <property type="entry name" value="RECOMBINASES_3"/>
    <property type="match status" value="1"/>
</dbReference>
<dbReference type="AlphaFoldDB" id="A0A365PNQ3"/>
<evidence type="ECO:0000256" key="1">
    <source>
        <dbReference type="ARBA" id="ARBA00022908"/>
    </source>
</evidence>
<dbReference type="InterPro" id="IPR036162">
    <property type="entry name" value="Resolvase-like_N_sf"/>
</dbReference>
<accession>A0A365PNQ3</accession>
<evidence type="ECO:0000256" key="4">
    <source>
        <dbReference type="PIRSR" id="PIRSR606118-50"/>
    </source>
</evidence>
<keyword evidence="3" id="KW-0233">DNA recombination</keyword>
<gene>
    <name evidence="8" type="ORF">DQ403_22560</name>
    <name evidence="7" type="ORF">KQ248_21665</name>
</gene>
<dbReference type="InterPro" id="IPR006119">
    <property type="entry name" value="Resolv_N"/>
</dbReference>
<feature type="active site" description="O-(5'-phospho-DNA)-serine intermediate" evidence="4 5">
    <location>
        <position position="10"/>
    </location>
</feature>
<dbReference type="Proteomes" id="UP000252554">
    <property type="component" value="Unassembled WGS sequence"/>
</dbReference>
<keyword evidence="2" id="KW-0238">DNA-binding</keyword>
<evidence type="ECO:0000313" key="9">
    <source>
        <dbReference type="Proteomes" id="UP000252554"/>
    </source>
</evidence>
<reference evidence="7 10" key="2">
    <citation type="submission" date="2021-06" db="EMBL/GenBank/DDBJ databases">
        <title>Microbial metabolic specificity influences pelagic lipid remineralization.</title>
        <authorList>
            <person name="Behrendt L."/>
            <person name="Hunter J.E."/>
            <person name="Alcolombri U."/>
            <person name="Smriga S."/>
            <person name="Mincer T."/>
            <person name="Lowenstein D.P."/>
            <person name="Peaudecerf F.J."/>
            <person name="Fernandez V.I."/>
            <person name="Fredricks H."/>
            <person name="Almblad H."/>
            <person name="Harrison J.J."/>
            <person name="Stocker R."/>
            <person name="Van Mooy B.A.S."/>
        </authorList>
    </citation>
    <scope>NUCLEOTIDE SEQUENCE [LARGE SCALE GENOMIC DNA]</scope>
    <source>
        <strain evidence="7 10">A252</strain>
    </source>
</reference>
<evidence type="ECO:0000256" key="5">
    <source>
        <dbReference type="PROSITE-ProRule" id="PRU10137"/>
    </source>
</evidence>
<dbReference type="InterPro" id="IPR050639">
    <property type="entry name" value="SSR_resolvase"/>
</dbReference>
<dbReference type="Gene3D" id="3.40.50.1390">
    <property type="entry name" value="Resolvase, N-terminal catalytic domain"/>
    <property type="match status" value="1"/>
</dbReference>
<dbReference type="SUPFAM" id="SSF53041">
    <property type="entry name" value="Resolvase-like"/>
    <property type="match status" value="1"/>
</dbReference>
<dbReference type="SMART" id="SM00857">
    <property type="entry name" value="Resolvase"/>
    <property type="match status" value="1"/>
</dbReference>
<dbReference type="PANTHER" id="PTHR30461:SF25">
    <property type="entry name" value="RESOLVASE-RELATED"/>
    <property type="match status" value="1"/>
</dbReference>
<evidence type="ECO:0000259" key="6">
    <source>
        <dbReference type="PROSITE" id="PS51736"/>
    </source>
</evidence>
<reference evidence="8 9" key="1">
    <citation type="submission" date="2018-06" db="EMBL/GenBank/DDBJ databases">
        <title>Whole genome sequencing of four bacterial strains from South Shetland trench revealing bio-synthetic gene clusters.</title>
        <authorList>
            <person name="Abdel-Mageed W.M."/>
            <person name="Lehri B."/>
            <person name="Jarmusch S.A."/>
            <person name="Miranda K."/>
            <person name="Goodfellow M."/>
            <person name="Jaspars M."/>
            <person name="Karlyshev A.V."/>
        </authorList>
    </citation>
    <scope>NUCLEOTIDE SEQUENCE [LARGE SCALE GENOMIC DNA]</scope>
    <source>
        <strain evidence="8 9">SST2</strain>
    </source>
</reference>
<dbReference type="EMBL" id="CP076683">
    <property type="protein sequence ID" value="QWV17020.1"/>
    <property type="molecule type" value="Genomic_DNA"/>
</dbReference>
<dbReference type="Proteomes" id="UP000683436">
    <property type="component" value="Chromosome"/>
</dbReference>
<keyword evidence="1" id="KW-0229">DNA integration</keyword>
<evidence type="ECO:0000256" key="2">
    <source>
        <dbReference type="ARBA" id="ARBA00023125"/>
    </source>
</evidence>
<evidence type="ECO:0000256" key="3">
    <source>
        <dbReference type="ARBA" id="ARBA00023172"/>
    </source>
</evidence>
<dbReference type="GO" id="GO:0015074">
    <property type="term" value="P:DNA integration"/>
    <property type="evidence" value="ECO:0007669"/>
    <property type="project" value="UniProtKB-KW"/>
</dbReference>
<dbReference type="PROSITE" id="PS00397">
    <property type="entry name" value="RECOMBINASES_1"/>
    <property type="match status" value="1"/>
</dbReference>
<evidence type="ECO:0000313" key="10">
    <source>
        <dbReference type="Proteomes" id="UP000683436"/>
    </source>
</evidence>
<name>A0A365PNQ3_9GAMM</name>
<dbReference type="GO" id="GO:0000150">
    <property type="term" value="F:DNA strand exchange activity"/>
    <property type="evidence" value="ECO:0007669"/>
    <property type="project" value="InterPro"/>
</dbReference>
<protein>
    <submittedName>
        <fullName evidence="7">Recombinase family protein</fullName>
    </submittedName>
    <submittedName>
        <fullName evidence="8">Resolvase</fullName>
    </submittedName>
</protein>
<dbReference type="PANTHER" id="PTHR30461">
    <property type="entry name" value="DNA-INVERTASE FROM LAMBDOID PROPHAGE"/>
    <property type="match status" value="1"/>
</dbReference>
<evidence type="ECO:0000313" key="7">
    <source>
        <dbReference type="EMBL" id="QWV17020.1"/>
    </source>
</evidence>
<dbReference type="RefSeq" id="WP_128122016.1">
    <property type="nucleotide sequence ID" value="NZ_CP076683.1"/>
</dbReference>
<dbReference type="Pfam" id="PF00239">
    <property type="entry name" value="Resolvase"/>
    <property type="match status" value="1"/>
</dbReference>
<sequence>MKARLYLRASTKEQDSHRAEQILREFAADRGMTIAAIYAENISGTKLERPELIRLLDEAEPAEVLLCESVDRLSRLSQDEWKQLRSMIECKGLRLVVVDLPTTHQLANSDDIASQVLTVINDMLLDLMATMARLDQQKRVERIKQGLERRKERGEMIKTRGKSKSWVTAQEMLLKFPDASAEEIARLAKCGVATVYRAKAELPKSLHIQESRSQANL</sequence>
<organism evidence="8 9">
    <name type="scientific">Stutzerimonas zhaodongensis</name>
    <dbReference type="NCBI Taxonomy" id="1176257"/>
    <lineage>
        <taxon>Bacteria</taxon>
        <taxon>Pseudomonadati</taxon>
        <taxon>Pseudomonadota</taxon>
        <taxon>Gammaproteobacteria</taxon>
        <taxon>Pseudomonadales</taxon>
        <taxon>Pseudomonadaceae</taxon>
        <taxon>Stutzerimonas</taxon>
    </lineage>
</organism>
<proteinExistence type="predicted"/>